<sequence length="51" mass="5969">MDALARDFVEHYSTAWETGKAMVICIDKLTCVKLHNLIDRYPHFSQTELRT</sequence>
<dbReference type="STRING" id="449447.MAE_05130"/>
<dbReference type="EMBL" id="AP009552">
    <property type="protein sequence ID" value="BAG00335.1"/>
    <property type="molecule type" value="Genomic_DNA"/>
</dbReference>
<dbReference type="KEGG" id="mar:MAE_05130"/>
<dbReference type="EnsemblBacteria" id="BAG00335">
    <property type="protein sequence ID" value="BAG00335"/>
    <property type="gene ID" value="MAE_05130"/>
</dbReference>
<keyword evidence="2" id="KW-1185">Reference proteome</keyword>
<dbReference type="AlphaFoldDB" id="B0JP24"/>
<reference evidence="1 2" key="1">
    <citation type="journal article" date="2007" name="DNA Res.">
        <title>Complete genomic structure of the bloom-forming toxic cyanobacterium Microcystis aeruginosa NIES-843.</title>
        <authorList>
            <person name="Kaneko T."/>
            <person name="Nakajima N."/>
            <person name="Okamoto S."/>
            <person name="Suzuki I."/>
            <person name="Tanabe Y."/>
            <person name="Tamaoki M."/>
            <person name="Nakamura Y."/>
            <person name="Kasai F."/>
            <person name="Watanabe A."/>
            <person name="Kawashima K."/>
            <person name="Kishida Y."/>
            <person name="Ono A."/>
            <person name="Shimizu Y."/>
            <person name="Takahashi C."/>
            <person name="Minami C."/>
            <person name="Fujishiro T."/>
            <person name="Kohara M."/>
            <person name="Katoh M."/>
            <person name="Nakazaki N."/>
            <person name="Nakayama S."/>
            <person name="Yamada M."/>
            <person name="Tabata S."/>
            <person name="Watanabe M.M."/>
        </authorList>
    </citation>
    <scope>NUCLEOTIDE SEQUENCE [LARGE SCALE GENOMIC DNA]</scope>
    <source>
        <strain evidence="2">NIES-843 / IAM M-247</strain>
    </source>
</reference>
<evidence type="ECO:0000313" key="1">
    <source>
        <dbReference type="EMBL" id="BAG00335.1"/>
    </source>
</evidence>
<proteinExistence type="predicted"/>
<name>B0JP24_MICAN</name>
<protein>
    <submittedName>
        <fullName evidence="1">Type I site-specific deoxyribonuclease</fullName>
    </submittedName>
</protein>
<dbReference type="Proteomes" id="UP000001510">
    <property type="component" value="Chromosome"/>
</dbReference>
<gene>
    <name evidence="1" type="ordered locus">MAE_05130</name>
</gene>
<organism evidence="1 2">
    <name type="scientific">Microcystis aeruginosa (strain NIES-843 / IAM M-2473)</name>
    <dbReference type="NCBI Taxonomy" id="449447"/>
    <lineage>
        <taxon>Bacteria</taxon>
        <taxon>Bacillati</taxon>
        <taxon>Cyanobacteriota</taxon>
        <taxon>Cyanophyceae</taxon>
        <taxon>Oscillatoriophycideae</taxon>
        <taxon>Chroococcales</taxon>
        <taxon>Microcystaceae</taxon>
        <taxon>Microcystis</taxon>
    </lineage>
</organism>
<dbReference type="PaxDb" id="449447-MAE_05130"/>
<dbReference type="HOGENOM" id="CLU_3100853_0_0_3"/>
<evidence type="ECO:0000313" key="2">
    <source>
        <dbReference type="Proteomes" id="UP000001510"/>
    </source>
</evidence>
<dbReference type="eggNOG" id="COG0610">
    <property type="taxonomic scope" value="Bacteria"/>
</dbReference>
<accession>B0JP24</accession>